<feature type="compositionally biased region" description="Basic residues" evidence="3">
    <location>
        <begin position="918"/>
        <end position="937"/>
    </location>
</feature>
<dbReference type="Gene3D" id="2.130.10.10">
    <property type="entry name" value="YVTN repeat-like/Quinoprotein amine dehydrogenase"/>
    <property type="match status" value="3"/>
</dbReference>
<evidence type="ECO:0000256" key="3">
    <source>
        <dbReference type="SAM" id="MobiDB-lite"/>
    </source>
</evidence>
<dbReference type="GO" id="GO:0006887">
    <property type="term" value="P:exocytosis"/>
    <property type="evidence" value="ECO:0000318"/>
    <property type="project" value="GO_Central"/>
</dbReference>
<gene>
    <name evidence="5" type="ORF">AMTR_s00044p00158440</name>
</gene>
<evidence type="ECO:0000256" key="2">
    <source>
        <dbReference type="ARBA" id="ARBA00022483"/>
    </source>
</evidence>
<dbReference type="Proteomes" id="UP000017836">
    <property type="component" value="Unassembled WGS sequence"/>
</dbReference>
<keyword evidence="2" id="KW-0268">Exocytosis</keyword>
<organism evidence="5 6">
    <name type="scientific">Amborella trichopoda</name>
    <dbReference type="NCBI Taxonomy" id="13333"/>
    <lineage>
        <taxon>Eukaryota</taxon>
        <taxon>Viridiplantae</taxon>
        <taxon>Streptophyta</taxon>
        <taxon>Embryophyta</taxon>
        <taxon>Tracheophyta</taxon>
        <taxon>Spermatophyta</taxon>
        <taxon>Magnoliopsida</taxon>
        <taxon>Amborellales</taxon>
        <taxon>Amborellaceae</taxon>
        <taxon>Amborella</taxon>
    </lineage>
</organism>
<feature type="region of interest" description="Disordered" evidence="3">
    <location>
        <begin position="908"/>
        <end position="958"/>
    </location>
</feature>
<dbReference type="GO" id="GO:0048235">
    <property type="term" value="P:pollen sperm cell differentiation"/>
    <property type="evidence" value="ECO:0007669"/>
    <property type="project" value="EnsemblPlants"/>
</dbReference>
<evidence type="ECO:0000256" key="1">
    <source>
        <dbReference type="ARBA" id="ARBA00008070"/>
    </source>
</evidence>
<dbReference type="HOGENOM" id="CLU_004480_1_0_1"/>
<dbReference type="eggNOG" id="KOG1983">
    <property type="taxonomic scope" value="Eukaryota"/>
</dbReference>
<sequence>MAIGQIRLGLVSTTVGGLGPYDVNPRLVYHYGIPEGSETLALDSIQNILAISTKDGRIKLVGVDQAQVLLESTEGAPSKFLQFLENQGILLNVTTKNQIEVWDIDKKELSFMYTFEEEITSFTVIQGSHFMYIGNSLGNISVMKFDRESCQLIHMQYTIPLSASRGSMSETSEDTSVAYILPQPLAETRRTLVIFGSSRIIVWDTMESKVIAVNGSSSLQSCHESNKRVTSACWACPVGTKVVVGYSSGEICLWSIPPSSTPTFAPSGNKNERLNNQILPLSKLNLGYKMDKVPIVSLKWVPGDERGSCLYVNGVTGCGTSSSFQIIILKESNDSRTIKLELPLPEHCVDMEILSNSTGRNKHLEDALLILLKSGHMLVYDESDIKRYLFQSQSKSPPPIPKQVKVKLPLSDSSITVAKFISDNSVFSSSLVEGPAYKLPPFLPLGTKSKDGRSLNCSNFGGFTKIKKLYITGHINGDVNFWDASYPLFQMILSIKLQVHIFSFKPDQFIEKAKGNPLFIRVNSKSGYDHVMESVKVIKAHKRSILSICLNCSSKRLVVGCDEGYVSLIDMEGPTLLSQKCFSSESSTSILALQMRKYDLCGSQKEVLFVALEDASIFALDSDTGGVLSVNGIRPSKPTRAVYMSILGRHDASNKESHPSSNPGLHQEHSVQDTKSEASLLLLCSEKSVRLYSIAHIIQGVKKVYLKEKLHGTCCWASTFCSNSIVGLMLLFTSGKMEIRSLPDLSLQKMTSIRGFPFCDSRRKSNAKSSLCSSSEGEVVLVNGDQEIFFFSVLPKTHAYSLLGSFNEVYKKNFSPPQEHIFVNIPQKEKKKGLVNSIIQEIKGSKARKSQDSEDIEALVSCEQQDLAVIFSTCNFPPVSGDGERLAANGDYGDLDIDDIEIEDHDENTLSQNDSTSNKHKLSSKFHAIKGKLKPKKTKDANQVPKEEHEESKPLGTVDQIKKRYGYAVSNDSNAPKLAQSKLVENLQKVQGINTRTAEMQNDARSFSAMANQVLKIAEYGRRSS</sequence>
<dbReference type="GO" id="GO:0005096">
    <property type="term" value="F:GTPase activator activity"/>
    <property type="evidence" value="ECO:0000318"/>
    <property type="project" value="GO_Central"/>
</dbReference>
<dbReference type="GO" id="GO:0019905">
    <property type="term" value="F:syntaxin binding"/>
    <property type="evidence" value="ECO:0000318"/>
    <property type="project" value="GO_Central"/>
</dbReference>
<dbReference type="InterPro" id="IPR013905">
    <property type="entry name" value="Lgl_C_dom"/>
</dbReference>
<evidence type="ECO:0000313" key="6">
    <source>
        <dbReference type="Proteomes" id="UP000017836"/>
    </source>
</evidence>
<dbReference type="SUPFAM" id="SSF50978">
    <property type="entry name" value="WD40 repeat-like"/>
    <property type="match status" value="2"/>
</dbReference>
<dbReference type="Gramene" id="ERN17199">
    <property type="protein sequence ID" value="ERN17199"/>
    <property type="gene ID" value="AMTR_s00044p00158440"/>
</dbReference>
<name>U5D433_AMBTC</name>
<dbReference type="Pfam" id="PF08596">
    <property type="entry name" value="Lgl_C"/>
    <property type="match status" value="1"/>
</dbReference>
<dbReference type="PANTHER" id="PTHR10241">
    <property type="entry name" value="LETHAL 2 GIANT LARVAE PROTEIN"/>
    <property type="match status" value="1"/>
</dbReference>
<dbReference type="GO" id="GO:0005737">
    <property type="term" value="C:cytoplasm"/>
    <property type="evidence" value="ECO:0000318"/>
    <property type="project" value="GO_Central"/>
</dbReference>
<comment type="similarity">
    <text evidence="1">Belongs to the WD repeat L(2)GL family.</text>
</comment>
<protein>
    <recommendedName>
        <fullName evidence="4">Lethal giant larvae (Lgl)-like C-terminal domain-containing protein</fullName>
    </recommendedName>
</protein>
<dbReference type="STRING" id="13333.U5D433"/>
<dbReference type="GO" id="GO:0006893">
    <property type="term" value="P:Golgi to plasma membrane transport"/>
    <property type="evidence" value="ECO:0000318"/>
    <property type="project" value="GO_Central"/>
</dbReference>
<reference evidence="6" key="1">
    <citation type="journal article" date="2013" name="Science">
        <title>The Amborella genome and the evolution of flowering plants.</title>
        <authorList>
            <consortium name="Amborella Genome Project"/>
        </authorList>
    </citation>
    <scope>NUCLEOTIDE SEQUENCE [LARGE SCALE GENOMIC DNA]</scope>
</reference>
<dbReference type="InterPro" id="IPR015943">
    <property type="entry name" value="WD40/YVTN_repeat-like_dom_sf"/>
</dbReference>
<dbReference type="CDD" id="cd15873">
    <property type="entry name" value="R-SNARE_STXBP5_6"/>
    <property type="match status" value="1"/>
</dbReference>
<accession>U5D433</accession>
<keyword evidence="6" id="KW-1185">Reference proteome</keyword>
<evidence type="ECO:0000313" key="5">
    <source>
        <dbReference type="EMBL" id="ERN17199.1"/>
    </source>
</evidence>
<dbReference type="SMART" id="SM00320">
    <property type="entry name" value="WD40"/>
    <property type="match status" value="3"/>
</dbReference>
<feature type="domain" description="Lethal giant larvae (Lgl)-like C-terminal" evidence="4">
    <location>
        <begin position="679"/>
        <end position="805"/>
    </location>
</feature>
<dbReference type="GO" id="GO:0005886">
    <property type="term" value="C:plasma membrane"/>
    <property type="evidence" value="ECO:0000318"/>
    <property type="project" value="GO_Central"/>
</dbReference>
<evidence type="ECO:0000259" key="4">
    <source>
        <dbReference type="Pfam" id="PF08596"/>
    </source>
</evidence>
<dbReference type="AlphaFoldDB" id="U5D433"/>
<dbReference type="InterPro" id="IPR036322">
    <property type="entry name" value="WD40_repeat_dom_sf"/>
</dbReference>
<dbReference type="InterPro" id="IPR001680">
    <property type="entry name" value="WD40_rpt"/>
</dbReference>
<dbReference type="OMA" id="KPNGSCC"/>
<proteinExistence type="inferred from homology"/>
<dbReference type="EMBL" id="KI392384">
    <property type="protein sequence ID" value="ERN17199.1"/>
    <property type="molecule type" value="Genomic_DNA"/>
</dbReference>
<dbReference type="PANTHER" id="PTHR10241:SF27">
    <property type="entry name" value="TRANSDUCIN_WD40 REPEAT-LIKE SUPERFAMILY PROTEIN"/>
    <property type="match status" value="1"/>
</dbReference>
<dbReference type="GO" id="GO:0045159">
    <property type="term" value="F:myosin II binding"/>
    <property type="evidence" value="ECO:0000318"/>
    <property type="project" value="GO_Central"/>
</dbReference>